<dbReference type="CDD" id="cd14529">
    <property type="entry name" value="TpbA-like"/>
    <property type="match status" value="1"/>
</dbReference>
<evidence type="ECO:0000259" key="1">
    <source>
        <dbReference type="PROSITE" id="PS50056"/>
    </source>
</evidence>
<organism evidence="2 3">
    <name type="scientific">Aquimarina litoralis</name>
    <dbReference type="NCBI Taxonomy" id="584605"/>
    <lineage>
        <taxon>Bacteria</taxon>
        <taxon>Pseudomonadati</taxon>
        <taxon>Bacteroidota</taxon>
        <taxon>Flavobacteriia</taxon>
        <taxon>Flavobacteriales</taxon>
        <taxon>Flavobacteriaceae</taxon>
        <taxon>Aquimarina</taxon>
    </lineage>
</organism>
<dbReference type="Proteomes" id="UP001501758">
    <property type="component" value="Unassembled WGS sequence"/>
</dbReference>
<evidence type="ECO:0000313" key="2">
    <source>
        <dbReference type="EMBL" id="GAA0713107.1"/>
    </source>
</evidence>
<accession>A0ABN1IH55</accession>
<comment type="caution">
    <text evidence="2">The sequence shown here is derived from an EMBL/GenBank/DDBJ whole genome shotgun (WGS) entry which is preliminary data.</text>
</comment>
<dbReference type="InterPro" id="IPR000387">
    <property type="entry name" value="Tyr_Pase_dom"/>
</dbReference>
<protein>
    <submittedName>
        <fullName evidence="2">Dual specificity protein phosphatase family protein</fullName>
    </submittedName>
</protein>
<keyword evidence="3" id="KW-1185">Reference proteome</keyword>
<dbReference type="Pfam" id="PF22741">
    <property type="entry name" value="PTP-NADK"/>
    <property type="match status" value="1"/>
</dbReference>
<dbReference type="Gene3D" id="3.90.190.10">
    <property type="entry name" value="Protein tyrosine phosphatase superfamily"/>
    <property type="match status" value="1"/>
</dbReference>
<gene>
    <name evidence="2" type="ORF">GCM10009430_04380</name>
</gene>
<evidence type="ECO:0000313" key="3">
    <source>
        <dbReference type="Proteomes" id="UP001501758"/>
    </source>
</evidence>
<dbReference type="PROSITE" id="PS50056">
    <property type="entry name" value="TYR_PHOSPHATASE_2"/>
    <property type="match status" value="1"/>
</dbReference>
<dbReference type="InterPro" id="IPR029021">
    <property type="entry name" value="Prot-tyrosine_phosphatase-like"/>
</dbReference>
<name>A0ABN1IH55_9FLAO</name>
<proteinExistence type="predicted"/>
<reference evidence="2 3" key="1">
    <citation type="journal article" date="2019" name="Int. J. Syst. Evol. Microbiol.">
        <title>The Global Catalogue of Microorganisms (GCM) 10K type strain sequencing project: providing services to taxonomists for standard genome sequencing and annotation.</title>
        <authorList>
            <consortium name="The Broad Institute Genomics Platform"/>
            <consortium name="The Broad Institute Genome Sequencing Center for Infectious Disease"/>
            <person name="Wu L."/>
            <person name="Ma J."/>
        </authorList>
    </citation>
    <scope>NUCLEOTIDE SEQUENCE [LARGE SCALE GENOMIC DNA]</scope>
    <source>
        <strain evidence="2 3">JCM 15974</strain>
    </source>
</reference>
<feature type="domain" description="Tyrosine specific protein phosphatases" evidence="1">
    <location>
        <begin position="121"/>
        <end position="156"/>
    </location>
</feature>
<dbReference type="SUPFAM" id="SSF52799">
    <property type="entry name" value="(Phosphotyrosine protein) phosphatases II"/>
    <property type="match status" value="1"/>
</dbReference>
<dbReference type="InterPro" id="IPR055214">
    <property type="entry name" value="PTP-NADK"/>
</dbReference>
<sequence>MKFKKNTVMKTTKKCIFSLLSIAIVFTTLYVYHVHFNYRFTEVTSGKVYRSAAIPADKIENYLNKYGIKTVIDLRIGAVIDPLNPSLTNDITREHDIIETIDNVTHINIPSHQIPSKENLEQFFDVLDKDISYPILIHCHHGTGRAVLYTALYRIEYEGFSNEEARKKTVFPVLLSSFDNGTPKGEWLKAYEVRRTNEYASSEVVSENNSSQ</sequence>
<dbReference type="EMBL" id="BAAAGE010000001">
    <property type="protein sequence ID" value="GAA0713107.1"/>
    <property type="molecule type" value="Genomic_DNA"/>
</dbReference>